<keyword evidence="1" id="KW-1133">Transmembrane helix</keyword>
<accession>F4XM53</accession>
<dbReference type="Proteomes" id="UP000003959">
    <property type="component" value="Unassembled WGS sequence"/>
</dbReference>
<keyword evidence="3" id="KW-1185">Reference proteome</keyword>
<dbReference type="InterPro" id="IPR010721">
    <property type="entry name" value="UstE-like"/>
</dbReference>
<dbReference type="eggNOG" id="COG3752">
    <property type="taxonomic scope" value="Bacteria"/>
</dbReference>
<organism evidence="2 3">
    <name type="scientific">Moorena producens 3L</name>
    <dbReference type="NCBI Taxonomy" id="489825"/>
    <lineage>
        <taxon>Bacteria</taxon>
        <taxon>Bacillati</taxon>
        <taxon>Cyanobacteriota</taxon>
        <taxon>Cyanophyceae</taxon>
        <taxon>Coleofasciculales</taxon>
        <taxon>Coleofasciculaceae</taxon>
        <taxon>Moorena</taxon>
    </lineage>
</organism>
<keyword evidence="1" id="KW-0472">Membrane</keyword>
<feature type="transmembrane region" description="Helical" evidence="1">
    <location>
        <begin position="12"/>
        <end position="38"/>
    </location>
</feature>
<feature type="transmembrane region" description="Helical" evidence="1">
    <location>
        <begin position="158"/>
        <end position="177"/>
    </location>
</feature>
<dbReference type="Gene3D" id="1.20.120.1630">
    <property type="match status" value="1"/>
</dbReference>
<feature type="transmembrane region" description="Helical" evidence="1">
    <location>
        <begin position="92"/>
        <end position="112"/>
    </location>
</feature>
<feature type="transmembrane region" description="Helical" evidence="1">
    <location>
        <begin position="64"/>
        <end position="85"/>
    </location>
</feature>
<name>F4XM53_9CYAN</name>
<proteinExistence type="predicted"/>
<dbReference type="Pfam" id="PF06966">
    <property type="entry name" value="DUF1295"/>
    <property type="match status" value="1"/>
</dbReference>
<dbReference type="AlphaFoldDB" id="F4XM53"/>
<reference evidence="3" key="1">
    <citation type="journal article" date="2011" name="Proc. Natl. Acad. Sci. U.S.A.">
        <title>Genomic insights into the physiology and ecology of the marine filamentous cyanobacterium Lyngbya majuscula.</title>
        <authorList>
            <person name="Jones A.C."/>
            <person name="Monroe E.A."/>
            <person name="Podell S."/>
            <person name="Hess W.R."/>
            <person name="Klages S."/>
            <person name="Esquenazi E."/>
            <person name="Niessen S."/>
            <person name="Hoover H."/>
            <person name="Rothmann M."/>
            <person name="Lasken R.S."/>
            <person name="Yates J.R.III."/>
            <person name="Reinhardt R."/>
            <person name="Kube M."/>
            <person name="Burkart M.D."/>
            <person name="Allen E.E."/>
            <person name="Dorrestein P.C."/>
            <person name="Gerwick W.H."/>
            <person name="Gerwick L."/>
        </authorList>
    </citation>
    <scope>NUCLEOTIDE SEQUENCE [LARGE SCALE GENOMIC DNA]</scope>
    <source>
        <strain evidence="3">3L</strain>
    </source>
</reference>
<dbReference type="EMBL" id="GL890839">
    <property type="protein sequence ID" value="EGJ34292.1"/>
    <property type="molecule type" value="Genomic_DNA"/>
</dbReference>
<dbReference type="OrthoDB" id="9779233at2"/>
<evidence type="ECO:0000256" key="1">
    <source>
        <dbReference type="SAM" id="Phobius"/>
    </source>
</evidence>
<dbReference type="RefSeq" id="WP_008180535.1">
    <property type="nucleotide sequence ID" value="NZ_GL890839.1"/>
</dbReference>
<sequence>MKIKHFINLSKGLTAPVVLGLMVVYQNFTLGPWVYLALHGTYGVMWLLKDRIYPDKQWEEEIPIGMGILGFGILMLYWVAPFILIRSGSEPPLPLVAAAISMNIMGVFLHYASDAQKYYTLKYRPGLITEGFFARCRNTNYLGEILIYSAFAMLAQHWLPFLILAGFMAGIFIPNILKKDKSLSRYPEFADYKANSGLLLPQLFLATTSNPKDPDFAQKNR</sequence>
<keyword evidence="1" id="KW-0812">Transmembrane</keyword>
<gene>
    <name evidence="2" type="ORF">LYNGBM3L_18940</name>
</gene>
<protein>
    <submittedName>
        <fullName evidence="2">Uncharacterized protein</fullName>
    </submittedName>
</protein>
<evidence type="ECO:0000313" key="2">
    <source>
        <dbReference type="EMBL" id="EGJ34292.1"/>
    </source>
</evidence>
<dbReference type="HOGENOM" id="CLU_094025_0_0_3"/>
<evidence type="ECO:0000313" key="3">
    <source>
        <dbReference type="Proteomes" id="UP000003959"/>
    </source>
</evidence>
<dbReference type="PROSITE" id="PS50244">
    <property type="entry name" value="S5A_REDUCTASE"/>
    <property type="match status" value="1"/>
</dbReference>